<comment type="caution">
    <text evidence="1">The sequence shown here is derived from an EMBL/GenBank/DDBJ whole genome shotgun (WGS) entry which is preliminary data.</text>
</comment>
<organism evidence="1 2">
    <name type="scientific">Flavimobilis soli</name>
    <dbReference type="NCBI Taxonomy" id="442709"/>
    <lineage>
        <taxon>Bacteria</taxon>
        <taxon>Bacillati</taxon>
        <taxon>Actinomycetota</taxon>
        <taxon>Actinomycetes</taxon>
        <taxon>Micrococcales</taxon>
        <taxon>Jonesiaceae</taxon>
        <taxon>Flavimobilis</taxon>
    </lineage>
</organism>
<dbReference type="EMBL" id="PDJH01000001">
    <property type="protein sequence ID" value="PFG37179.1"/>
    <property type="molecule type" value="Genomic_DNA"/>
</dbReference>
<dbReference type="AlphaFoldDB" id="A0A2A9EG30"/>
<dbReference type="OrthoDB" id="3385524at2"/>
<reference evidence="1 2" key="1">
    <citation type="submission" date="2017-10" db="EMBL/GenBank/DDBJ databases">
        <title>Sequencing the genomes of 1000 actinobacteria strains.</title>
        <authorList>
            <person name="Klenk H.-P."/>
        </authorList>
    </citation>
    <scope>NUCLEOTIDE SEQUENCE [LARGE SCALE GENOMIC DNA]</scope>
    <source>
        <strain evidence="1 2">DSM 21574</strain>
    </source>
</reference>
<name>A0A2A9EG30_9MICO</name>
<evidence type="ECO:0000313" key="2">
    <source>
        <dbReference type="Proteomes" id="UP000221394"/>
    </source>
</evidence>
<accession>A0A2A9EG30</accession>
<dbReference type="Proteomes" id="UP000221394">
    <property type="component" value="Unassembled WGS sequence"/>
</dbReference>
<protein>
    <recommendedName>
        <fullName evidence="3">Peptidase C39-like protein</fullName>
    </recommendedName>
</protein>
<dbReference type="RefSeq" id="WP_143556602.1">
    <property type="nucleotide sequence ID" value="NZ_PDJH01000001.1"/>
</dbReference>
<sequence>MILKTPKFKGAKSVADGKALSQSNLAGSGYMMTDSRGATTWASKSFVAALNKWTGANPKTWYQVNAPTVTRVASIATFNIDLGYAFAVDTVEFQGGTHYNGHPNRTLGHWLAGYRYSASGDTLYFADPAANAPSLTGFGATKPTFSHATSTFTSRYLQSNGIVG</sequence>
<keyword evidence="2" id="KW-1185">Reference proteome</keyword>
<evidence type="ECO:0008006" key="3">
    <source>
        <dbReference type="Google" id="ProtNLM"/>
    </source>
</evidence>
<gene>
    <name evidence="1" type="ORF">ATL41_1930</name>
</gene>
<proteinExistence type="predicted"/>
<evidence type="ECO:0000313" key="1">
    <source>
        <dbReference type="EMBL" id="PFG37179.1"/>
    </source>
</evidence>